<name>A0A917NLM9_9PROT</name>
<evidence type="ECO:0000313" key="1">
    <source>
        <dbReference type="EMBL" id="GGJ09522.1"/>
    </source>
</evidence>
<comment type="caution">
    <text evidence="1">The sequence shown here is derived from an EMBL/GenBank/DDBJ whole genome shotgun (WGS) entry which is preliminary data.</text>
</comment>
<accession>A0A917NLM9</accession>
<reference evidence="1" key="1">
    <citation type="journal article" date="2014" name="Int. J. Syst. Evol. Microbiol.">
        <title>Complete genome sequence of Corynebacterium casei LMG S-19264T (=DSM 44701T), isolated from a smear-ripened cheese.</title>
        <authorList>
            <consortium name="US DOE Joint Genome Institute (JGI-PGF)"/>
            <person name="Walter F."/>
            <person name="Albersmeier A."/>
            <person name="Kalinowski J."/>
            <person name="Ruckert C."/>
        </authorList>
    </citation>
    <scope>NUCLEOTIDE SEQUENCE</scope>
    <source>
        <strain evidence="1">CGMCC 1.3617</strain>
    </source>
</reference>
<reference evidence="1" key="2">
    <citation type="submission" date="2020-09" db="EMBL/GenBank/DDBJ databases">
        <authorList>
            <person name="Sun Q."/>
            <person name="Zhou Y."/>
        </authorList>
    </citation>
    <scope>NUCLEOTIDE SEQUENCE</scope>
    <source>
        <strain evidence="1">CGMCC 1.3617</strain>
    </source>
</reference>
<dbReference type="RefSeq" id="WP_188966425.1">
    <property type="nucleotide sequence ID" value="NZ_BMKW01000003.1"/>
</dbReference>
<organism evidence="1 2">
    <name type="scientific">Neoroseomonas lacus</name>
    <dbReference type="NCBI Taxonomy" id="287609"/>
    <lineage>
        <taxon>Bacteria</taxon>
        <taxon>Pseudomonadati</taxon>
        <taxon>Pseudomonadota</taxon>
        <taxon>Alphaproteobacteria</taxon>
        <taxon>Acetobacterales</taxon>
        <taxon>Acetobacteraceae</taxon>
        <taxon>Neoroseomonas</taxon>
    </lineage>
</organism>
<gene>
    <name evidence="1" type="ORF">GCM10011320_15660</name>
</gene>
<evidence type="ECO:0000313" key="2">
    <source>
        <dbReference type="Proteomes" id="UP000661507"/>
    </source>
</evidence>
<dbReference type="AlphaFoldDB" id="A0A917NLM9"/>
<protein>
    <submittedName>
        <fullName evidence="1">Uncharacterized protein</fullName>
    </submittedName>
</protein>
<keyword evidence="2" id="KW-1185">Reference proteome</keyword>
<dbReference type="EMBL" id="BMKW01000003">
    <property type="protein sequence ID" value="GGJ09522.1"/>
    <property type="molecule type" value="Genomic_DNA"/>
</dbReference>
<dbReference type="Proteomes" id="UP000661507">
    <property type="component" value="Unassembled WGS sequence"/>
</dbReference>
<sequence length="96" mass="10357">MVAGIGVPDDGATSRMRGLAQSLASMVQEIELWIAQSVAPREQHAAILVIDAARLTLNCAGAAFKDLDGTRSDTPTLLRAWREDQAEIARRATRPD</sequence>
<proteinExistence type="predicted"/>